<protein>
    <recommendedName>
        <fullName evidence="4">HTH araC/xylS-type domain-containing protein</fullName>
    </recommendedName>
</protein>
<sequence>MGPVGEAFRLEFTAADPEAVRLLFDTIGARFSFQPSERGLSYREDRAGDEDVALARVEVIGSYSSWGDTQMFSVIDRTSGRCDWSTRTESGTGIGAPVLITPRSPTLFVVDSLQTSNVYLTEALVQDIAETVYGTENTPVTFASSHPATPRLGRYWSSLTRLAQESVDSGAFEAPLVRAGLTRHLGVALLECFPLTGDQELRTLSMAAQTRRYRIAKQFIDDHAHEPITVDDAARAANTPTPALAQAFRANHPHLLSPTEYLYRARLAGAHAELLNADPTAGHTVAGIATRWGFADPGRFAGAYRAAYGVPPSTTLYR</sequence>
<dbReference type="InterPro" id="IPR050204">
    <property type="entry name" value="AraC_XylS_family_regulators"/>
</dbReference>
<dbReference type="InterPro" id="IPR009057">
    <property type="entry name" value="Homeodomain-like_sf"/>
</dbReference>
<dbReference type="InterPro" id="IPR018060">
    <property type="entry name" value="HTH_AraC"/>
</dbReference>
<evidence type="ECO:0000256" key="2">
    <source>
        <dbReference type="ARBA" id="ARBA00023125"/>
    </source>
</evidence>
<dbReference type="PANTHER" id="PTHR46796:SF12">
    <property type="entry name" value="HTH-TYPE DNA-BINDING TRANSCRIPTIONAL ACTIVATOR EUTR"/>
    <property type="match status" value="1"/>
</dbReference>
<proteinExistence type="predicted"/>
<evidence type="ECO:0000256" key="3">
    <source>
        <dbReference type="ARBA" id="ARBA00023163"/>
    </source>
</evidence>
<evidence type="ECO:0000313" key="6">
    <source>
        <dbReference type="Proteomes" id="UP001501204"/>
    </source>
</evidence>
<dbReference type="SUPFAM" id="SSF46689">
    <property type="entry name" value="Homeodomain-like"/>
    <property type="match status" value="1"/>
</dbReference>
<comment type="caution">
    <text evidence="5">The sequence shown here is derived from an EMBL/GenBank/DDBJ whole genome shotgun (WGS) entry which is preliminary data.</text>
</comment>
<dbReference type="SMART" id="SM00342">
    <property type="entry name" value="HTH_ARAC"/>
    <property type="match status" value="1"/>
</dbReference>
<evidence type="ECO:0000256" key="1">
    <source>
        <dbReference type="ARBA" id="ARBA00023015"/>
    </source>
</evidence>
<dbReference type="PROSITE" id="PS01124">
    <property type="entry name" value="HTH_ARAC_FAMILY_2"/>
    <property type="match status" value="1"/>
</dbReference>
<evidence type="ECO:0000313" key="5">
    <source>
        <dbReference type="EMBL" id="GAA1745421.1"/>
    </source>
</evidence>
<name>A0ABN2K084_9MICC</name>
<dbReference type="EMBL" id="BAAAOA010000002">
    <property type="protein sequence ID" value="GAA1745421.1"/>
    <property type="molecule type" value="Genomic_DNA"/>
</dbReference>
<accession>A0ABN2K084</accession>
<dbReference type="Pfam" id="PF12833">
    <property type="entry name" value="HTH_18"/>
    <property type="match status" value="1"/>
</dbReference>
<keyword evidence="3" id="KW-0804">Transcription</keyword>
<evidence type="ECO:0000259" key="4">
    <source>
        <dbReference type="PROSITE" id="PS01124"/>
    </source>
</evidence>
<reference evidence="5 6" key="1">
    <citation type="journal article" date="2019" name="Int. J. Syst. Evol. Microbiol.">
        <title>The Global Catalogue of Microorganisms (GCM) 10K type strain sequencing project: providing services to taxonomists for standard genome sequencing and annotation.</title>
        <authorList>
            <consortium name="The Broad Institute Genomics Platform"/>
            <consortium name="The Broad Institute Genome Sequencing Center for Infectious Disease"/>
            <person name="Wu L."/>
            <person name="Ma J."/>
        </authorList>
    </citation>
    <scope>NUCLEOTIDE SEQUENCE [LARGE SCALE GENOMIC DNA]</scope>
    <source>
        <strain evidence="5 6">JCM 14735</strain>
    </source>
</reference>
<gene>
    <name evidence="5" type="ORF">GCM10009767_00140</name>
</gene>
<feature type="domain" description="HTH araC/xylS-type" evidence="4">
    <location>
        <begin position="214"/>
        <end position="318"/>
    </location>
</feature>
<keyword evidence="2" id="KW-0238">DNA-binding</keyword>
<dbReference type="Gene3D" id="1.10.10.60">
    <property type="entry name" value="Homeodomain-like"/>
    <property type="match status" value="1"/>
</dbReference>
<dbReference type="PANTHER" id="PTHR46796">
    <property type="entry name" value="HTH-TYPE TRANSCRIPTIONAL ACTIVATOR RHAS-RELATED"/>
    <property type="match status" value="1"/>
</dbReference>
<organism evidence="5 6">
    <name type="scientific">Kocuria aegyptia</name>
    <dbReference type="NCBI Taxonomy" id="330943"/>
    <lineage>
        <taxon>Bacteria</taxon>
        <taxon>Bacillati</taxon>
        <taxon>Actinomycetota</taxon>
        <taxon>Actinomycetes</taxon>
        <taxon>Micrococcales</taxon>
        <taxon>Micrococcaceae</taxon>
        <taxon>Kocuria</taxon>
    </lineage>
</organism>
<keyword evidence="1" id="KW-0805">Transcription regulation</keyword>
<dbReference type="Proteomes" id="UP001501204">
    <property type="component" value="Unassembled WGS sequence"/>
</dbReference>
<keyword evidence="6" id="KW-1185">Reference proteome</keyword>